<dbReference type="InterPro" id="IPR005490">
    <property type="entry name" value="LD_TPept_cat_dom"/>
</dbReference>
<comment type="pathway">
    <text evidence="1 6">Cell wall biogenesis; peptidoglycan biosynthesis.</text>
</comment>
<proteinExistence type="predicted"/>
<evidence type="ECO:0000313" key="10">
    <source>
        <dbReference type="Proteomes" id="UP001597285"/>
    </source>
</evidence>
<dbReference type="Gene3D" id="2.40.440.10">
    <property type="entry name" value="L,D-transpeptidase catalytic domain-like"/>
    <property type="match status" value="1"/>
</dbReference>
<keyword evidence="10" id="KW-1185">Reference proteome</keyword>
<dbReference type="PANTHER" id="PTHR30582">
    <property type="entry name" value="L,D-TRANSPEPTIDASE"/>
    <property type="match status" value="1"/>
</dbReference>
<organism evidence="9 10">
    <name type="scientific">Carnobacterium antarcticum</name>
    <dbReference type="NCBI Taxonomy" id="2126436"/>
    <lineage>
        <taxon>Bacteria</taxon>
        <taxon>Bacillati</taxon>
        <taxon>Bacillota</taxon>
        <taxon>Bacilli</taxon>
        <taxon>Lactobacillales</taxon>
        <taxon>Carnobacteriaceae</taxon>
        <taxon>Carnobacterium</taxon>
    </lineage>
</organism>
<keyword evidence="5 6" id="KW-0961">Cell wall biogenesis/degradation</keyword>
<dbReference type="PROSITE" id="PS52029">
    <property type="entry name" value="LD_TPASE"/>
    <property type="match status" value="1"/>
</dbReference>
<feature type="domain" description="L,D-TPase catalytic" evidence="8">
    <location>
        <begin position="336"/>
        <end position="454"/>
    </location>
</feature>
<keyword evidence="4 6" id="KW-0573">Peptidoglycan synthesis</keyword>
<keyword evidence="7" id="KW-1133">Transmembrane helix</keyword>
<evidence type="ECO:0000256" key="7">
    <source>
        <dbReference type="SAM" id="Phobius"/>
    </source>
</evidence>
<reference evidence="10" key="1">
    <citation type="journal article" date="2019" name="Int. J. Syst. Evol. Microbiol.">
        <title>The Global Catalogue of Microorganisms (GCM) 10K type strain sequencing project: providing services to taxonomists for standard genome sequencing and annotation.</title>
        <authorList>
            <consortium name="The Broad Institute Genomics Platform"/>
            <consortium name="The Broad Institute Genome Sequencing Center for Infectious Disease"/>
            <person name="Wu L."/>
            <person name="Ma J."/>
        </authorList>
    </citation>
    <scope>NUCLEOTIDE SEQUENCE [LARGE SCALE GENOMIC DNA]</scope>
    <source>
        <strain evidence="10">KCTC 42143</strain>
    </source>
</reference>
<dbReference type="EMBL" id="JBHUFF010000008">
    <property type="protein sequence ID" value="MFD1799171.1"/>
    <property type="molecule type" value="Genomic_DNA"/>
</dbReference>
<evidence type="ECO:0000313" key="9">
    <source>
        <dbReference type="EMBL" id="MFD1799171.1"/>
    </source>
</evidence>
<protein>
    <submittedName>
        <fullName evidence="9">L,D-transpeptidase family protein</fullName>
    </submittedName>
</protein>
<accession>A0ABW4NMZ1</accession>
<comment type="caution">
    <text evidence="9">The sequence shown here is derived from an EMBL/GenBank/DDBJ whole genome shotgun (WGS) entry which is preliminary data.</text>
</comment>
<evidence type="ECO:0000259" key="8">
    <source>
        <dbReference type="PROSITE" id="PS52029"/>
    </source>
</evidence>
<dbReference type="InterPro" id="IPR050979">
    <property type="entry name" value="LD-transpeptidase"/>
</dbReference>
<feature type="transmembrane region" description="Helical" evidence="7">
    <location>
        <begin position="7"/>
        <end position="25"/>
    </location>
</feature>
<keyword evidence="7" id="KW-0812">Transmembrane</keyword>
<dbReference type="Pfam" id="PF03734">
    <property type="entry name" value="YkuD"/>
    <property type="match status" value="1"/>
</dbReference>
<dbReference type="SUPFAM" id="SSF141523">
    <property type="entry name" value="L,D-transpeptidase catalytic domain-like"/>
    <property type="match status" value="1"/>
</dbReference>
<gene>
    <name evidence="9" type="ORF">ACFSBK_04760</name>
</gene>
<dbReference type="PANTHER" id="PTHR30582:SF33">
    <property type="entry name" value="EXPORTED PROTEIN"/>
    <property type="match status" value="1"/>
</dbReference>
<name>A0ABW4NMZ1_9LACT</name>
<keyword evidence="2" id="KW-0808">Transferase</keyword>
<evidence type="ECO:0000256" key="6">
    <source>
        <dbReference type="PROSITE-ProRule" id="PRU01373"/>
    </source>
</evidence>
<feature type="active site" description="Proton donor/acceptor" evidence="6">
    <location>
        <position position="409"/>
    </location>
</feature>
<sequence length="454" mass="50649">METNKKSIFIGLGIFLILIGGFYIFKSMQYQDQFLPKTTADGISIGKQTVEEANKTLQKHYQEKTFKATEKGEELFAFTGSDIGVSNDFSETLEKQLAKQNPWSWPVSRFSSKNKQVAIEGAASDEAQVKEFVAALPLGNENRTKPVNATLKKTETDFEIQPEVKGNSFDLEKVNQLIREAVQKNSTTIELEQAYATPTVYADDEALQANLAEAKKLSDLSITYQIFGSEEIVPRETLVNWLNVDDTGSVGVDKAQLTAYMQKLSDKYSTYEKARDFTSSKKGVVSVPAGTYGWTLDVARETEALAEDILAGKDVDRTPRYNGSGYADDGNEFGENYIEIDLEAQHMWFYKDGKLALETDVITGKPSTPTPKGIFYVWKQERNATLTGEDYATPVDHWLPIDWSGVGIHDSPWQTNYGGKTYLTKGSHGCINTPPEVMVKIYDQIEIGTPVIVY</sequence>
<keyword evidence="3 6" id="KW-0133">Cell shape</keyword>
<feature type="active site" description="Nucleophile" evidence="6">
    <location>
        <position position="430"/>
    </location>
</feature>
<dbReference type="RefSeq" id="WP_058919540.1">
    <property type="nucleotide sequence ID" value="NZ_JBHSQC010000015.1"/>
</dbReference>
<dbReference type="InterPro" id="IPR038063">
    <property type="entry name" value="Transpep_catalytic_dom"/>
</dbReference>
<dbReference type="Gene3D" id="3.10.20.800">
    <property type="match status" value="1"/>
</dbReference>
<evidence type="ECO:0000256" key="3">
    <source>
        <dbReference type="ARBA" id="ARBA00022960"/>
    </source>
</evidence>
<dbReference type="SUPFAM" id="SSF143985">
    <property type="entry name" value="L,D-transpeptidase pre-catalytic domain-like"/>
    <property type="match status" value="1"/>
</dbReference>
<dbReference type="InterPro" id="IPR038054">
    <property type="entry name" value="LD_TPept-like_central_sf"/>
</dbReference>
<keyword evidence="7" id="KW-0472">Membrane</keyword>
<dbReference type="Proteomes" id="UP001597285">
    <property type="component" value="Unassembled WGS sequence"/>
</dbReference>
<evidence type="ECO:0000256" key="5">
    <source>
        <dbReference type="ARBA" id="ARBA00023316"/>
    </source>
</evidence>
<evidence type="ECO:0000256" key="4">
    <source>
        <dbReference type="ARBA" id="ARBA00022984"/>
    </source>
</evidence>
<dbReference type="InterPro" id="IPR022029">
    <property type="entry name" value="YoaR-like_PG-bd"/>
</dbReference>
<dbReference type="Pfam" id="PF12229">
    <property type="entry name" value="PG_binding_4"/>
    <property type="match status" value="2"/>
</dbReference>
<evidence type="ECO:0000256" key="2">
    <source>
        <dbReference type="ARBA" id="ARBA00022679"/>
    </source>
</evidence>
<dbReference type="CDD" id="cd16913">
    <property type="entry name" value="YkuD_like"/>
    <property type="match status" value="1"/>
</dbReference>
<evidence type="ECO:0000256" key="1">
    <source>
        <dbReference type="ARBA" id="ARBA00004752"/>
    </source>
</evidence>